<dbReference type="Gene3D" id="2.20.25.160">
    <property type="match status" value="1"/>
</dbReference>
<feature type="active site" description="Proton donor/acceptor" evidence="5">
    <location>
        <position position="182"/>
    </location>
</feature>
<keyword evidence="2 6" id="KW-0479">Metal-binding</keyword>
<dbReference type="InterPro" id="IPR016708">
    <property type="entry name" value="Aspartoacylase"/>
</dbReference>
<evidence type="ECO:0000256" key="6">
    <source>
        <dbReference type="PIRSR" id="PIRSR018001-3"/>
    </source>
</evidence>
<evidence type="ECO:0000256" key="3">
    <source>
        <dbReference type="ARBA" id="ARBA00022801"/>
    </source>
</evidence>
<dbReference type="InterPro" id="IPR050178">
    <property type="entry name" value="AspA/AstE_fam"/>
</dbReference>
<reference evidence="9 10" key="1">
    <citation type="journal article" date="2024" name="Elife">
        <title>Polysaccharide breakdown products drive degradation-dispersal cycles of foraging bacteria through changes in metabolism and motility.</title>
        <authorList>
            <person name="Stubbusch A.K."/>
            <person name="Keegstra J.M."/>
            <person name="Schwartzman J."/>
            <person name="Pontrelli S."/>
            <person name="Clerc E.E."/>
            <person name="Stocker R."/>
            <person name="Magnabosco C."/>
            <person name="Schubert O.T."/>
            <person name="Ackermann M."/>
            <person name="D'Souza G.G."/>
        </authorList>
    </citation>
    <scope>NUCLEOTIDE SEQUENCE [LARGE SCALE GENOMIC DNA]</scope>
    <source>
        <strain evidence="9 10">ZF270</strain>
    </source>
</reference>
<evidence type="ECO:0000259" key="8">
    <source>
        <dbReference type="Pfam" id="PF24827"/>
    </source>
</evidence>
<evidence type="ECO:0000259" key="7">
    <source>
        <dbReference type="Pfam" id="PF04952"/>
    </source>
</evidence>
<proteinExistence type="inferred from homology"/>
<evidence type="ECO:0000313" key="10">
    <source>
        <dbReference type="Proteomes" id="UP001441914"/>
    </source>
</evidence>
<dbReference type="GO" id="GO:0019807">
    <property type="term" value="F:aspartoacylase activity"/>
    <property type="evidence" value="ECO:0007669"/>
    <property type="project" value="UniProtKB-EC"/>
</dbReference>
<organism evidence="9 10">
    <name type="scientific">Vibrio cyclitrophicus ZF270</name>
    <dbReference type="NCBI Taxonomy" id="1136176"/>
    <lineage>
        <taxon>Bacteria</taxon>
        <taxon>Pseudomonadati</taxon>
        <taxon>Pseudomonadota</taxon>
        <taxon>Gammaproteobacteria</taxon>
        <taxon>Vibrionales</taxon>
        <taxon>Vibrionaceae</taxon>
        <taxon>Vibrio</taxon>
    </lineage>
</organism>
<dbReference type="HAMAP" id="MF_00704">
    <property type="entry name" value="Aspartoacylase"/>
    <property type="match status" value="1"/>
</dbReference>
<evidence type="ECO:0000256" key="1">
    <source>
        <dbReference type="ARBA" id="ARBA00006173"/>
    </source>
</evidence>
<accession>A0AAN0LJQ2</accession>
<evidence type="ECO:0000256" key="4">
    <source>
        <dbReference type="ARBA" id="ARBA00022833"/>
    </source>
</evidence>
<dbReference type="Pfam" id="PF04952">
    <property type="entry name" value="AstE_AspA_hybrid"/>
    <property type="match status" value="1"/>
</dbReference>
<dbReference type="Gene3D" id="3.40.630.10">
    <property type="entry name" value="Zn peptidases"/>
    <property type="match status" value="1"/>
</dbReference>
<dbReference type="EC" id="3.5.1.15" evidence="9"/>
<evidence type="ECO:0000256" key="5">
    <source>
        <dbReference type="PIRSR" id="PIRSR018001-1"/>
    </source>
</evidence>
<keyword evidence="3 9" id="KW-0378">Hydrolase</keyword>
<dbReference type="GO" id="GO:0016788">
    <property type="term" value="F:hydrolase activity, acting on ester bonds"/>
    <property type="evidence" value="ECO:0007669"/>
    <property type="project" value="InterPro"/>
</dbReference>
<dbReference type="PANTHER" id="PTHR15162">
    <property type="entry name" value="ASPARTOACYLASE"/>
    <property type="match status" value="1"/>
</dbReference>
<gene>
    <name evidence="9" type="ORF">QYQ95_08685</name>
</gene>
<protein>
    <submittedName>
        <fullName evidence="9">Aspartoacylase</fullName>
        <ecNumber evidence="9">3.5.1.15</ecNumber>
    </submittedName>
</protein>
<keyword evidence="10" id="KW-1185">Reference proteome</keyword>
<dbReference type="PIRSF" id="PIRSF018001">
    <property type="entry name" value="Aspartoacylase"/>
    <property type="match status" value="1"/>
</dbReference>
<feature type="binding site" evidence="6">
    <location>
        <position position="34"/>
    </location>
    <ligand>
        <name>Zn(2+)</name>
        <dbReference type="ChEBI" id="CHEBI:29105"/>
    </ligand>
</feature>
<dbReference type="GO" id="GO:0046872">
    <property type="term" value="F:metal ion binding"/>
    <property type="evidence" value="ECO:0007669"/>
    <property type="project" value="UniProtKB-KW"/>
</dbReference>
<dbReference type="EMBL" id="CP135176">
    <property type="protein sequence ID" value="WZS84577.1"/>
    <property type="molecule type" value="Genomic_DNA"/>
</dbReference>
<dbReference type="SUPFAM" id="SSF53187">
    <property type="entry name" value="Zn-dependent exopeptidases"/>
    <property type="match status" value="1"/>
</dbReference>
<feature type="domain" description="AstE/AspA barrel-sandwich hybrid" evidence="7">
    <location>
        <begin position="224"/>
        <end position="304"/>
    </location>
</feature>
<feature type="domain" description="Succinylglutamate desuccinylase/Aspartoacylase catalytic" evidence="8">
    <location>
        <begin position="24"/>
        <end position="209"/>
    </location>
</feature>
<dbReference type="Pfam" id="PF24827">
    <property type="entry name" value="AstE_AspA_cat"/>
    <property type="match status" value="1"/>
</dbReference>
<dbReference type="PANTHER" id="PTHR15162:SF7">
    <property type="entry name" value="SUCCINYLGLUTAMATE DESUCCINYLASE"/>
    <property type="match status" value="1"/>
</dbReference>
<dbReference type="InterPro" id="IPR007036">
    <property type="entry name" value="Aste_AspA_hybrid_dom"/>
</dbReference>
<evidence type="ECO:0000313" key="9">
    <source>
        <dbReference type="EMBL" id="WZS84577.1"/>
    </source>
</evidence>
<sequence>MLYRIILTCGFITQYLDINYMDSINQLLLVAGTHGNELSGIYLNKLIKDRLYSADRSTFSTTSVIANPKAVEQNVRYIETDLNRLFSSVNEDLSSDSAEHAVAQWFVDQHVGSEQQLIVDLHNTTSNMGATLILLSNDSFYQKMGSYVKQRMPDANILFEDRKPWDEQPYLCTAGKYGVMIEVGAQAHGSLRFETLTLMKQMLTAVLDYVEKQNLKQIKELKDYSAFFYVEEVNVPLDKDGMRIATVHPKICGRDFEVVKQGEPLLATFFGYDVSWEREQDIYPHFINESAYAKANVAMALAEKRLVSVS</sequence>
<evidence type="ECO:0000256" key="2">
    <source>
        <dbReference type="ARBA" id="ARBA00022723"/>
    </source>
</evidence>
<comment type="similarity">
    <text evidence="1">Belongs to the AspA/AstE family. Aspartoacylase subfamily.</text>
</comment>
<comment type="cofactor">
    <cofactor evidence="6">
        <name>Zn(2+)</name>
        <dbReference type="ChEBI" id="CHEBI:29105"/>
    </cofactor>
    <text evidence="6">Binds 1 zinc ion per subunit.</text>
</comment>
<name>A0AAN0LJQ2_9VIBR</name>
<feature type="binding site" evidence="6">
    <location>
        <position position="37"/>
    </location>
    <ligand>
        <name>Zn(2+)</name>
        <dbReference type="ChEBI" id="CHEBI:29105"/>
    </ligand>
</feature>
<dbReference type="GeneID" id="50230200"/>
<dbReference type="InterPro" id="IPR055438">
    <property type="entry name" value="AstE_AspA_cat"/>
</dbReference>
<feature type="binding site" evidence="6">
    <location>
        <position position="122"/>
    </location>
    <ligand>
        <name>Zn(2+)</name>
        <dbReference type="ChEBI" id="CHEBI:29105"/>
    </ligand>
</feature>
<keyword evidence="4 6" id="KW-0862">Zinc</keyword>
<dbReference type="AlphaFoldDB" id="A0AAN0LJQ2"/>
<dbReference type="Proteomes" id="UP001441914">
    <property type="component" value="Chromosome 1"/>
</dbReference>
<dbReference type="RefSeq" id="WP_016768014.1">
    <property type="nucleotide sequence ID" value="NZ_AIDR02000018.1"/>
</dbReference>
<dbReference type="GO" id="GO:0005829">
    <property type="term" value="C:cytosol"/>
    <property type="evidence" value="ECO:0007669"/>
    <property type="project" value="TreeGrafter"/>
</dbReference>
<dbReference type="NCBIfam" id="NF002601">
    <property type="entry name" value="PRK02259.1"/>
    <property type="match status" value="1"/>
</dbReference>